<name>A0A3G8M0J6_9GAMM</name>
<dbReference type="NCBIfam" id="TIGR02450">
    <property type="entry name" value="TIGR02450 family Trp-rich protein"/>
    <property type="match status" value="1"/>
</dbReference>
<dbReference type="AlphaFoldDB" id="A0A3G8M0J6"/>
<reference evidence="2" key="1">
    <citation type="submission" date="2018-11" db="EMBL/GenBank/DDBJ databases">
        <title>Shewanella sp. M2.</title>
        <authorList>
            <person name="Hwang Y.J."/>
            <person name="Hwang C.Y."/>
        </authorList>
    </citation>
    <scope>NUCLEOTIDE SEQUENCE [LARGE SCALE GENOMIC DNA]</scope>
    <source>
        <strain evidence="2">LMG 19866</strain>
    </source>
</reference>
<gene>
    <name evidence="1" type="ORF">EGC82_18560</name>
</gene>
<dbReference type="InterPro" id="IPR012663">
    <property type="entry name" value="CHP02450_Tryp"/>
</dbReference>
<dbReference type="EMBL" id="CP034015">
    <property type="protein sequence ID" value="AZG74570.1"/>
    <property type="molecule type" value="Genomic_DNA"/>
</dbReference>
<evidence type="ECO:0000313" key="1">
    <source>
        <dbReference type="EMBL" id="AZG74570.1"/>
    </source>
</evidence>
<dbReference type="Proteomes" id="UP000278035">
    <property type="component" value="Chromosome"/>
</dbReference>
<accession>A0A3G8M0J6</accession>
<sequence>MSPIHPKKLLNSKWTKVNVVHKLKHFSVIKAEYDEQQNVIECIIRAEINAQEFAIDWRDLKNSQLWKVGWQ</sequence>
<proteinExistence type="predicted"/>
<dbReference type="OrthoDB" id="5592973at2"/>
<protein>
    <submittedName>
        <fullName evidence="1">TIGR02450 family Trp-rich protein</fullName>
    </submittedName>
</protein>
<keyword evidence="2" id="KW-1185">Reference proteome</keyword>
<dbReference type="RefSeq" id="WP_124732061.1">
    <property type="nucleotide sequence ID" value="NZ_CBCSKC010000005.1"/>
</dbReference>
<dbReference type="Pfam" id="PF09493">
    <property type="entry name" value="DUF2389"/>
    <property type="match status" value="1"/>
</dbReference>
<dbReference type="KEGG" id="slj:EGC82_18560"/>
<organism evidence="1 2">
    <name type="scientific">Shewanella livingstonensis</name>
    <dbReference type="NCBI Taxonomy" id="150120"/>
    <lineage>
        <taxon>Bacteria</taxon>
        <taxon>Pseudomonadati</taxon>
        <taxon>Pseudomonadota</taxon>
        <taxon>Gammaproteobacteria</taxon>
        <taxon>Alteromonadales</taxon>
        <taxon>Shewanellaceae</taxon>
        <taxon>Shewanella</taxon>
    </lineage>
</organism>
<evidence type="ECO:0000313" key="2">
    <source>
        <dbReference type="Proteomes" id="UP000278035"/>
    </source>
</evidence>